<accession>A0A7J5Z7T3</accession>
<dbReference type="AlphaFoldDB" id="A0A7J5Z7T3"/>
<dbReference type="GO" id="GO:0008509">
    <property type="term" value="F:monoatomic anion transmembrane transporter activity"/>
    <property type="evidence" value="ECO:0007669"/>
    <property type="project" value="InterPro"/>
</dbReference>
<comment type="caution">
    <text evidence="2">The sequence shown here is derived from an EMBL/GenBank/DDBJ whole genome shotgun (WGS) entry which is preliminary data.</text>
</comment>
<dbReference type="InterPro" id="IPR016152">
    <property type="entry name" value="PTrfase/Anion_transptr"/>
</dbReference>
<protein>
    <recommendedName>
        <fullName evidence="1">Band 3 cytoplasmic domain-containing protein</fullName>
    </recommendedName>
</protein>
<proteinExistence type="predicted"/>
<gene>
    <name evidence="2" type="ORF">F7725_010794</name>
</gene>
<dbReference type="OrthoDB" id="8946271at2759"/>
<name>A0A7J5Z7T3_DISMA</name>
<evidence type="ECO:0000259" key="1">
    <source>
        <dbReference type="Pfam" id="PF07565"/>
    </source>
</evidence>
<dbReference type="GO" id="GO:0016020">
    <property type="term" value="C:membrane"/>
    <property type="evidence" value="ECO:0007669"/>
    <property type="project" value="InterPro"/>
</dbReference>
<feature type="domain" description="Band 3 cytoplasmic" evidence="1">
    <location>
        <begin position="41"/>
        <end position="123"/>
    </location>
</feature>
<dbReference type="EMBL" id="JAAKFY010000004">
    <property type="protein sequence ID" value="KAF3857593.1"/>
    <property type="molecule type" value="Genomic_DNA"/>
</dbReference>
<reference evidence="2 3" key="1">
    <citation type="submission" date="2020-03" db="EMBL/GenBank/DDBJ databases">
        <title>Dissostichus mawsoni Genome sequencing and assembly.</title>
        <authorList>
            <person name="Park H."/>
        </authorList>
    </citation>
    <scope>NUCLEOTIDE SEQUENCE [LARGE SCALE GENOMIC DNA]</scope>
    <source>
        <strain evidence="2">DM0001</strain>
        <tissue evidence="2">Muscle</tissue>
    </source>
</reference>
<dbReference type="Proteomes" id="UP000518266">
    <property type="component" value="Unassembled WGS sequence"/>
</dbReference>
<dbReference type="Pfam" id="PF07565">
    <property type="entry name" value="Band_3_cyto"/>
    <property type="match status" value="1"/>
</dbReference>
<evidence type="ECO:0000313" key="3">
    <source>
        <dbReference type="Proteomes" id="UP000518266"/>
    </source>
</evidence>
<organism evidence="2 3">
    <name type="scientific">Dissostichus mawsoni</name>
    <name type="common">Antarctic cod</name>
    <dbReference type="NCBI Taxonomy" id="36200"/>
    <lineage>
        <taxon>Eukaryota</taxon>
        <taxon>Metazoa</taxon>
        <taxon>Chordata</taxon>
        <taxon>Craniata</taxon>
        <taxon>Vertebrata</taxon>
        <taxon>Euteleostomi</taxon>
        <taxon>Actinopterygii</taxon>
        <taxon>Neopterygii</taxon>
        <taxon>Teleostei</taxon>
        <taxon>Neoteleostei</taxon>
        <taxon>Acanthomorphata</taxon>
        <taxon>Eupercaria</taxon>
        <taxon>Perciformes</taxon>
        <taxon>Notothenioidei</taxon>
        <taxon>Nototheniidae</taxon>
        <taxon>Dissostichus</taxon>
    </lineage>
</organism>
<dbReference type="SUPFAM" id="SSF55804">
    <property type="entry name" value="Phoshotransferase/anion transport protein"/>
    <property type="match status" value="1"/>
</dbReference>
<evidence type="ECO:0000313" key="2">
    <source>
        <dbReference type="EMBL" id="KAF3857593.1"/>
    </source>
</evidence>
<dbReference type="Gene3D" id="3.40.930.10">
    <property type="entry name" value="Mannitol-specific EII, Chain A"/>
    <property type="match status" value="1"/>
</dbReference>
<dbReference type="InterPro" id="IPR013769">
    <property type="entry name" value="Band3_cytoplasmic_dom"/>
</dbReference>
<sequence>MLTHVRTHNADSWFRTHNADSCQGSGLIMLTHVRTHNADSFQGAVLLDLKQKTLPGIAQQVVEQMVISDLIKAEDRANVLGALLLRHSHPSDEKDHSLFSKNISAANMDALIDRHNGQSEPSIHLTNHREADGEKSKGLGLIMLTQGLGLIMLTHVRVQDS</sequence>
<keyword evidence="3" id="KW-1185">Reference proteome</keyword>